<name>A0ABW7B8Y4_9ACTN</name>
<evidence type="ECO:0000313" key="2">
    <source>
        <dbReference type="EMBL" id="MFG3013642.1"/>
    </source>
</evidence>
<sequence>MAQTKFDTQVEKSADSLARGIGRVLAGRDVDGVKRTDATCWRAGTRIVPVVEGKVRRRSHKPVATPVLPHRAGRRRL</sequence>
<protein>
    <submittedName>
        <fullName evidence="2">Uncharacterized protein</fullName>
    </submittedName>
</protein>
<evidence type="ECO:0000313" key="3">
    <source>
        <dbReference type="Proteomes" id="UP001604267"/>
    </source>
</evidence>
<dbReference type="Proteomes" id="UP001604267">
    <property type="component" value="Unassembled WGS sequence"/>
</dbReference>
<organism evidence="2 3">
    <name type="scientific">Streptomyces cinerochromogenes</name>
    <dbReference type="NCBI Taxonomy" id="66422"/>
    <lineage>
        <taxon>Bacteria</taxon>
        <taxon>Bacillati</taxon>
        <taxon>Actinomycetota</taxon>
        <taxon>Actinomycetes</taxon>
        <taxon>Kitasatosporales</taxon>
        <taxon>Streptomycetaceae</taxon>
        <taxon>Streptomyces</taxon>
    </lineage>
</organism>
<reference evidence="2 3" key="1">
    <citation type="submission" date="2024-10" db="EMBL/GenBank/DDBJ databases">
        <title>The Natural Products Discovery Center: Release of the First 8490 Sequenced Strains for Exploring Actinobacteria Biosynthetic Diversity.</title>
        <authorList>
            <person name="Kalkreuter E."/>
            <person name="Kautsar S.A."/>
            <person name="Yang D."/>
            <person name="Bader C.D."/>
            <person name="Teijaro C.N."/>
            <person name="Fluegel L."/>
            <person name="Davis C.M."/>
            <person name="Simpson J.R."/>
            <person name="Lauterbach L."/>
            <person name="Steele A.D."/>
            <person name="Gui C."/>
            <person name="Meng S."/>
            <person name="Li G."/>
            <person name="Viehrig K."/>
            <person name="Ye F."/>
            <person name="Su P."/>
            <person name="Kiefer A.F."/>
            <person name="Nichols A."/>
            <person name="Cepeda A.J."/>
            <person name="Yan W."/>
            <person name="Fan B."/>
            <person name="Jiang Y."/>
            <person name="Adhikari A."/>
            <person name="Zheng C.-J."/>
            <person name="Schuster L."/>
            <person name="Cowan T.M."/>
            <person name="Smanski M.J."/>
            <person name="Chevrette M.G."/>
            <person name="De Carvalho L.P.S."/>
            <person name="Shen B."/>
        </authorList>
    </citation>
    <scope>NUCLEOTIDE SEQUENCE [LARGE SCALE GENOMIC DNA]</scope>
    <source>
        <strain evidence="2 3">NPDC048320</strain>
    </source>
</reference>
<keyword evidence="3" id="KW-1185">Reference proteome</keyword>
<accession>A0ABW7B8Y4</accession>
<proteinExistence type="predicted"/>
<comment type="caution">
    <text evidence="2">The sequence shown here is derived from an EMBL/GenBank/DDBJ whole genome shotgun (WGS) entry which is preliminary data.</text>
</comment>
<gene>
    <name evidence="2" type="ORF">ACGFZB_24940</name>
</gene>
<evidence type="ECO:0000256" key="1">
    <source>
        <dbReference type="SAM" id="MobiDB-lite"/>
    </source>
</evidence>
<dbReference type="EMBL" id="JBICYV010000012">
    <property type="protein sequence ID" value="MFG3013642.1"/>
    <property type="molecule type" value="Genomic_DNA"/>
</dbReference>
<dbReference type="RefSeq" id="WP_392819598.1">
    <property type="nucleotide sequence ID" value="NZ_JBICYV010000012.1"/>
</dbReference>
<feature type="region of interest" description="Disordered" evidence="1">
    <location>
        <begin position="58"/>
        <end position="77"/>
    </location>
</feature>